<keyword evidence="7" id="KW-1133">Transmembrane helix</keyword>
<evidence type="ECO:0000313" key="11">
    <source>
        <dbReference type="WBParaSite" id="ACAC_0000425201-mRNA-1"/>
    </source>
</evidence>
<keyword evidence="10" id="KW-1185">Reference proteome</keyword>
<protein>
    <submittedName>
        <fullName evidence="11">Hexosyltransferase</fullName>
    </submittedName>
</protein>
<evidence type="ECO:0000256" key="7">
    <source>
        <dbReference type="ARBA" id="ARBA00022989"/>
    </source>
</evidence>
<evidence type="ECO:0000256" key="6">
    <source>
        <dbReference type="ARBA" id="ARBA00022968"/>
    </source>
</evidence>
<keyword evidence="3" id="KW-0328">Glycosyltransferase</keyword>
<reference evidence="10" key="1">
    <citation type="submission" date="2012-09" db="EMBL/GenBank/DDBJ databases">
        <authorList>
            <person name="Martin A.A."/>
        </authorList>
    </citation>
    <scope>NUCLEOTIDE SEQUENCE</scope>
</reference>
<name>A0A0K0D2F7_ANGCA</name>
<keyword evidence="5" id="KW-0812">Transmembrane</keyword>
<proteinExistence type="inferred from homology"/>
<evidence type="ECO:0000256" key="9">
    <source>
        <dbReference type="ARBA" id="ARBA00023136"/>
    </source>
</evidence>
<organism evidence="10 11">
    <name type="scientific">Angiostrongylus cantonensis</name>
    <name type="common">Rat lungworm</name>
    <dbReference type="NCBI Taxonomy" id="6313"/>
    <lineage>
        <taxon>Eukaryota</taxon>
        <taxon>Metazoa</taxon>
        <taxon>Ecdysozoa</taxon>
        <taxon>Nematoda</taxon>
        <taxon>Chromadorea</taxon>
        <taxon>Rhabditida</taxon>
        <taxon>Rhabditina</taxon>
        <taxon>Rhabditomorpha</taxon>
        <taxon>Strongyloidea</taxon>
        <taxon>Metastrongylidae</taxon>
        <taxon>Angiostrongylus</taxon>
    </lineage>
</organism>
<dbReference type="AlphaFoldDB" id="A0A0K0D2F7"/>
<dbReference type="InterPro" id="IPR002659">
    <property type="entry name" value="Glyco_trans_31"/>
</dbReference>
<dbReference type="GO" id="GO:0016758">
    <property type="term" value="F:hexosyltransferase activity"/>
    <property type="evidence" value="ECO:0007669"/>
    <property type="project" value="InterPro"/>
</dbReference>
<comment type="subcellular location">
    <subcellularLocation>
        <location evidence="1">Golgi apparatus membrane</location>
        <topology evidence="1">Single-pass type II membrane protein</topology>
    </subcellularLocation>
</comment>
<keyword evidence="8" id="KW-0333">Golgi apparatus</keyword>
<accession>A0A0K0D2F7</accession>
<evidence type="ECO:0000256" key="2">
    <source>
        <dbReference type="ARBA" id="ARBA00008661"/>
    </source>
</evidence>
<keyword evidence="6" id="KW-0735">Signal-anchor</keyword>
<dbReference type="WBParaSite" id="ACAC_0000425201-mRNA-1">
    <property type="protein sequence ID" value="ACAC_0000425201-mRNA-1"/>
    <property type="gene ID" value="ACAC_0000425201"/>
</dbReference>
<dbReference type="STRING" id="6313.A0A0K0D2F7"/>
<keyword evidence="4" id="KW-0808">Transferase</keyword>
<evidence type="ECO:0000256" key="4">
    <source>
        <dbReference type="ARBA" id="ARBA00022679"/>
    </source>
</evidence>
<evidence type="ECO:0000256" key="5">
    <source>
        <dbReference type="ARBA" id="ARBA00022692"/>
    </source>
</evidence>
<evidence type="ECO:0000256" key="8">
    <source>
        <dbReference type="ARBA" id="ARBA00023034"/>
    </source>
</evidence>
<dbReference type="Pfam" id="PF01762">
    <property type="entry name" value="Galactosyl_T"/>
    <property type="match status" value="1"/>
</dbReference>
<evidence type="ECO:0000313" key="10">
    <source>
        <dbReference type="Proteomes" id="UP000035642"/>
    </source>
</evidence>
<evidence type="ECO:0000256" key="3">
    <source>
        <dbReference type="ARBA" id="ARBA00022676"/>
    </source>
</evidence>
<reference evidence="11" key="2">
    <citation type="submission" date="2017-02" db="UniProtKB">
        <authorList>
            <consortium name="WormBaseParasite"/>
        </authorList>
    </citation>
    <scope>IDENTIFICATION</scope>
</reference>
<sequence length="89" mass="10433">MGDRHELHSYSVLLQSYSYANYVRKNCTNVKAILKVDDDIAWNVEKVFNFLGEIDPGEDVLYCQTVLKPWVERRKQERWLVSLISTPLS</sequence>
<keyword evidence="9" id="KW-0472">Membrane</keyword>
<dbReference type="Proteomes" id="UP000035642">
    <property type="component" value="Unassembled WGS sequence"/>
</dbReference>
<evidence type="ECO:0000256" key="1">
    <source>
        <dbReference type="ARBA" id="ARBA00004323"/>
    </source>
</evidence>
<dbReference type="GO" id="GO:0000139">
    <property type="term" value="C:Golgi membrane"/>
    <property type="evidence" value="ECO:0007669"/>
    <property type="project" value="UniProtKB-SubCell"/>
</dbReference>
<comment type="similarity">
    <text evidence="2">Belongs to the glycosyltransferase 31 family.</text>
</comment>